<sequence length="251" mass="25541">MRTLRLQRRRPRGDEGVTLAELLVSIGLMAVLGTLLVTLSVAVQRTSRSADLSAQQVADVRAAYERVASVMRVAVVLNDGDTTPFLTASGNDAVFFANLRTVNLSAANASTSVSGPTKVEYVAVPGATGTACKATEQCLVERLTSTSWSSGAGGTYAWRASGTTTSRVLLHGLSPSATLFSFNGSASSATAAPLPVGSTGLAPADLSKVRAVSITITPADAYGVSLPTATASGRVTLVGTSHAATVPGDLS</sequence>
<dbReference type="EMBL" id="SGXD01000002">
    <property type="protein sequence ID" value="RZS89418.1"/>
    <property type="molecule type" value="Genomic_DNA"/>
</dbReference>
<protein>
    <recommendedName>
        <fullName evidence="4">Prepilin-type N-terminal cleavage/methylation domain-containing protein</fullName>
    </recommendedName>
</protein>
<gene>
    <name evidence="2" type="ORF">EV189_1181</name>
</gene>
<evidence type="ECO:0008006" key="4">
    <source>
        <dbReference type="Google" id="ProtNLM"/>
    </source>
</evidence>
<dbReference type="InterPro" id="IPR045584">
    <property type="entry name" value="Pilin-like"/>
</dbReference>
<dbReference type="RefSeq" id="WP_130492034.1">
    <property type="nucleotide sequence ID" value="NZ_SGXD01000002.1"/>
</dbReference>
<keyword evidence="3" id="KW-1185">Reference proteome</keyword>
<evidence type="ECO:0000313" key="2">
    <source>
        <dbReference type="EMBL" id="RZS89418.1"/>
    </source>
</evidence>
<proteinExistence type="predicted"/>
<feature type="transmembrane region" description="Helical" evidence="1">
    <location>
        <begin position="20"/>
        <end position="43"/>
    </location>
</feature>
<dbReference type="SUPFAM" id="SSF54523">
    <property type="entry name" value="Pili subunits"/>
    <property type="match status" value="1"/>
</dbReference>
<reference evidence="2 3" key="1">
    <citation type="submission" date="2019-02" db="EMBL/GenBank/DDBJ databases">
        <title>Genomic Encyclopedia of Type Strains, Phase IV (KMG-IV): sequencing the most valuable type-strain genomes for metagenomic binning, comparative biology and taxonomic classification.</title>
        <authorList>
            <person name="Goeker M."/>
        </authorList>
    </citation>
    <scope>NUCLEOTIDE SEQUENCE [LARGE SCALE GENOMIC DNA]</scope>
    <source>
        <strain evidence="2 3">DSM 45622</strain>
    </source>
</reference>
<comment type="caution">
    <text evidence="2">The sequence shown here is derived from an EMBL/GenBank/DDBJ whole genome shotgun (WGS) entry which is preliminary data.</text>
</comment>
<dbReference type="Proteomes" id="UP000293638">
    <property type="component" value="Unassembled WGS sequence"/>
</dbReference>
<evidence type="ECO:0000256" key="1">
    <source>
        <dbReference type="SAM" id="Phobius"/>
    </source>
</evidence>
<organism evidence="2 3">
    <name type="scientific">Motilibacter rhizosphaerae</name>
    <dbReference type="NCBI Taxonomy" id="598652"/>
    <lineage>
        <taxon>Bacteria</taxon>
        <taxon>Bacillati</taxon>
        <taxon>Actinomycetota</taxon>
        <taxon>Actinomycetes</taxon>
        <taxon>Motilibacterales</taxon>
        <taxon>Motilibacteraceae</taxon>
        <taxon>Motilibacter</taxon>
    </lineage>
</organism>
<keyword evidence="1" id="KW-0472">Membrane</keyword>
<accession>A0A4Q7NRM6</accession>
<keyword evidence="1" id="KW-0812">Transmembrane</keyword>
<keyword evidence="1" id="KW-1133">Transmembrane helix</keyword>
<name>A0A4Q7NRM6_9ACTN</name>
<dbReference type="AlphaFoldDB" id="A0A4Q7NRM6"/>
<evidence type="ECO:0000313" key="3">
    <source>
        <dbReference type="Proteomes" id="UP000293638"/>
    </source>
</evidence>